<sequence length="1256" mass="139024">MSEPPQHPPKGSAASFLPEPFPKVNPANHYHDAYGEGDMGVDYGPPSGLELDDDDDDEETVDEMGITNDDTTNNNNIQSNDDEQQSVMEPSGDESDESHGKVAAVSHHSNDNTIANDDNRTHDNPVTTLSLQELQETVSLHETTLQSLHTKLQTLQNEIHHETTNTTTLKHDLRSLSVRKKLLKKKTEEKVRLVRELEGTLERCLERMRRELLVVDVAAASAGNGGEEVGGGGDADVVDDTNGGHDGGEMISTTEALDAADLTTQPSIEMNGQDVPTSDEEILTDLTTNHQSTIVYNQVPLIFDKSMSITGHIVWPPASLVNQVQSEIDTLSCKFPTWRTDALSTPLLQRVDSATMLADIMNVAVLERLMEREELLKASALPSAKCGWVNEMMIWGSPLDVYAQVDWMHLIAGFRRFVGGGHGSAESTPNDDVYDTNAILCPYELGGTCADERCTYQHIHKQRRTQDVVEVARGESATRFLRYYNLPEPRLPPALTRGDFIACEEIKEGDEMQTTKTQNLQPNQPASRVPSNDGNNESERLYLCPTCATKSFNIEALQEHMRQCSQTSMTINGSEVSVTNVLLPRDTVTSNGANNANESSSTFVTSRKDNKTKRTEVEDNLDFILLPLVDDVSSHSGVIGGDVSVDGNTNDNSDRLDLANKFWWQPLMAETEKKKCGDTIVMVLAEFGFYQSTRTSEEFENEETGHILQYSNTYVDKDISTDSESTLLIARAVDCSRICIHMGQDLLALTILSSVSRGNLMFSSLISQTSEAIKAISSNRSSCAIFNCQVFLLAISEYFRARHIWLSSLTQSKSFPQPCPIDTLIPLLDKTKPAPSSCGHEKLKKHLMSRVPSKNRSSINADEDDAWEPFVRALQSQFEKYVLTPFSQMTTKDQLPFLLECVYMGRFLGDLVRDLSVEYSTFSPISHVLDPTLTIIQRLLQTTSMLHNDMGCKGWFQADTIGIVLIGPVVFSSVAFAVAVPLGYATKLEIKQGLPQIDSRQRLDVSSLEKFVIDVLKDFKRYRRQHEKGLVEPFLSLLHSTVIAISVTLGSYDKAQMRLENVFNSENKSLHVLSETLWSQFVHLRMTCPSYDISLEEQTLPKDITKIHRRVSSRIISNGIVLRGLNLLGDLSISASCVAISHRTEWHNAVAKIVTRYTNVEAGQTPSNVSFYLGTIGTAENSGYATFPESLLLLGSSLVTLSMTDCGLNSLPLSFGQHLKCLVVSVLASDRVVICFLAKPSLCYVSVAECCVQSIT</sequence>
<feature type="compositionally biased region" description="Low complexity" evidence="2">
    <location>
        <begin position="590"/>
        <end position="601"/>
    </location>
</feature>
<dbReference type="Proteomes" id="UP000001449">
    <property type="component" value="Chromosome 1"/>
</dbReference>
<dbReference type="OMA" id="ISHRTEW"/>
<accession>B8BQF6</accession>
<dbReference type="GeneID" id="7445274"/>
<evidence type="ECO:0000313" key="6">
    <source>
        <dbReference type="Proteomes" id="UP000001449"/>
    </source>
</evidence>
<dbReference type="InterPro" id="IPR019607">
    <property type="entry name" value="Putative_zinc-finger_domain"/>
</dbReference>
<feature type="region of interest" description="Disordered" evidence="2">
    <location>
        <begin position="223"/>
        <end position="250"/>
    </location>
</feature>
<proteinExistence type="predicted"/>
<protein>
    <recommendedName>
        <fullName evidence="4">Putative zinc-finger domain-containing protein</fullName>
    </recommendedName>
</protein>
<dbReference type="GO" id="GO:0035556">
    <property type="term" value="P:intracellular signal transduction"/>
    <property type="evidence" value="ECO:0000318"/>
    <property type="project" value="GO_Central"/>
</dbReference>
<feature type="region of interest" description="Disordered" evidence="2">
    <location>
        <begin position="587"/>
        <end position="612"/>
    </location>
</feature>
<dbReference type="RefSeq" id="XP_002286715.1">
    <property type="nucleotide sequence ID" value="XM_002286679.1"/>
</dbReference>
<dbReference type="EMBL" id="CM000638">
    <property type="protein sequence ID" value="EED96356.1"/>
    <property type="molecule type" value="Genomic_DNA"/>
</dbReference>
<dbReference type="InParanoid" id="B8BQF6"/>
<feature type="compositionally biased region" description="Gly residues" evidence="2">
    <location>
        <begin position="223"/>
        <end position="234"/>
    </location>
</feature>
<feature type="coiled-coil region" evidence="1">
    <location>
        <begin position="131"/>
        <end position="203"/>
    </location>
</feature>
<reference evidence="5 6" key="2">
    <citation type="journal article" date="2008" name="Nature">
        <title>The Phaeodactylum genome reveals the evolutionary history of diatom genomes.</title>
        <authorList>
            <person name="Bowler C."/>
            <person name="Allen A.E."/>
            <person name="Badger J.H."/>
            <person name="Grimwood J."/>
            <person name="Jabbari K."/>
            <person name="Kuo A."/>
            <person name="Maheswari U."/>
            <person name="Martens C."/>
            <person name="Maumus F."/>
            <person name="Otillar R.P."/>
            <person name="Rayko E."/>
            <person name="Salamov A."/>
            <person name="Vandepoele K."/>
            <person name="Beszteri B."/>
            <person name="Gruber A."/>
            <person name="Heijde M."/>
            <person name="Katinka M."/>
            <person name="Mock T."/>
            <person name="Valentin K."/>
            <person name="Verret F."/>
            <person name="Berges J.A."/>
            <person name="Brownlee C."/>
            <person name="Cadoret J.P."/>
            <person name="Chiovitti A."/>
            <person name="Choi C.J."/>
            <person name="Coesel S."/>
            <person name="De Martino A."/>
            <person name="Detter J.C."/>
            <person name="Durkin C."/>
            <person name="Falciatore A."/>
            <person name="Fournet J."/>
            <person name="Haruta M."/>
            <person name="Huysman M.J."/>
            <person name="Jenkins B.D."/>
            <person name="Jiroutova K."/>
            <person name="Jorgensen R.E."/>
            <person name="Joubert Y."/>
            <person name="Kaplan A."/>
            <person name="Kroger N."/>
            <person name="Kroth P.G."/>
            <person name="La Roche J."/>
            <person name="Lindquist E."/>
            <person name="Lommer M."/>
            <person name="Martin-Jezequel V."/>
            <person name="Lopez P.J."/>
            <person name="Lucas S."/>
            <person name="Mangogna M."/>
            <person name="McGinnis K."/>
            <person name="Medlin L.K."/>
            <person name="Montsant A."/>
            <person name="Oudot-Le Secq M.P."/>
            <person name="Napoli C."/>
            <person name="Obornik M."/>
            <person name="Parker M.S."/>
            <person name="Petit J.L."/>
            <person name="Porcel B.M."/>
            <person name="Poulsen N."/>
            <person name="Robison M."/>
            <person name="Rychlewski L."/>
            <person name="Rynearson T.A."/>
            <person name="Schmutz J."/>
            <person name="Shapiro H."/>
            <person name="Siaut M."/>
            <person name="Stanley M."/>
            <person name="Sussman M.R."/>
            <person name="Taylor A.R."/>
            <person name="Vardi A."/>
            <person name="von Dassow P."/>
            <person name="Vyverman W."/>
            <person name="Willis A."/>
            <person name="Wyrwicz L.S."/>
            <person name="Rokhsar D.S."/>
            <person name="Weissenbach J."/>
            <person name="Armbrust E.V."/>
            <person name="Green B.R."/>
            <person name="Van de Peer Y."/>
            <person name="Grigoriev I.V."/>
        </authorList>
    </citation>
    <scope>NUCLEOTIDE SEQUENCE [LARGE SCALE GENOMIC DNA]</scope>
    <source>
        <strain evidence="5 6">CCMP1335</strain>
    </source>
</reference>
<evidence type="ECO:0000259" key="4">
    <source>
        <dbReference type="Pfam" id="PF10650"/>
    </source>
</evidence>
<feature type="compositionally biased region" description="Polar residues" evidence="2">
    <location>
        <begin position="513"/>
        <end position="535"/>
    </location>
</feature>
<dbReference type="HOGENOM" id="CLU_265336_0_0_1"/>
<evidence type="ECO:0000313" key="5">
    <source>
        <dbReference type="EMBL" id="EED96356.1"/>
    </source>
</evidence>
<organism evidence="5 6">
    <name type="scientific">Thalassiosira pseudonana</name>
    <name type="common">Marine diatom</name>
    <name type="synonym">Cyclotella nana</name>
    <dbReference type="NCBI Taxonomy" id="35128"/>
    <lineage>
        <taxon>Eukaryota</taxon>
        <taxon>Sar</taxon>
        <taxon>Stramenopiles</taxon>
        <taxon>Ochrophyta</taxon>
        <taxon>Bacillariophyta</taxon>
        <taxon>Coscinodiscophyceae</taxon>
        <taxon>Thalassiosirophycidae</taxon>
        <taxon>Thalassiosirales</taxon>
        <taxon>Thalassiosiraceae</taxon>
        <taxon>Thalassiosira</taxon>
    </lineage>
</organism>
<dbReference type="eggNOG" id="ENOG502T4AY">
    <property type="taxonomic scope" value="Eukaryota"/>
</dbReference>
<dbReference type="PaxDb" id="35128-Thaps1268"/>
<dbReference type="AlphaFoldDB" id="B8BQF6"/>
<feature type="region of interest" description="Disordered" evidence="2">
    <location>
        <begin position="1"/>
        <end position="125"/>
    </location>
</feature>
<name>B8BQF6_THAPS</name>
<evidence type="ECO:0000256" key="3">
    <source>
        <dbReference type="SAM" id="Phobius"/>
    </source>
</evidence>
<keyword evidence="1" id="KW-0175">Coiled coil</keyword>
<feature type="transmembrane region" description="Helical" evidence="3">
    <location>
        <begin position="1030"/>
        <end position="1052"/>
    </location>
</feature>
<feature type="region of interest" description="Disordered" evidence="2">
    <location>
        <begin position="513"/>
        <end position="536"/>
    </location>
</feature>
<reference evidence="5 6" key="1">
    <citation type="journal article" date="2004" name="Science">
        <title>The genome of the diatom Thalassiosira pseudonana: ecology, evolution, and metabolism.</title>
        <authorList>
            <person name="Armbrust E.V."/>
            <person name="Berges J.A."/>
            <person name="Bowler C."/>
            <person name="Green B.R."/>
            <person name="Martinez D."/>
            <person name="Putnam N.H."/>
            <person name="Zhou S."/>
            <person name="Allen A.E."/>
            <person name="Apt K.E."/>
            <person name="Bechner M."/>
            <person name="Brzezinski M.A."/>
            <person name="Chaal B.K."/>
            <person name="Chiovitti A."/>
            <person name="Davis A.K."/>
            <person name="Demarest M.S."/>
            <person name="Detter J.C."/>
            <person name="Glavina T."/>
            <person name="Goodstein D."/>
            <person name="Hadi M.Z."/>
            <person name="Hellsten U."/>
            <person name="Hildebrand M."/>
            <person name="Jenkins B.D."/>
            <person name="Jurka J."/>
            <person name="Kapitonov V.V."/>
            <person name="Kroger N."/>
            <person name="Lau W.W."/>
            <person name="Lane T.W."/>
            <person name="Larimer F.W."/>
            <person name="Lippmeier J.C."/>
            <person name="Lucas S."/>
            <person name="Medina M."/>
            <person name="Montsant A."/>
            <person name="Obornik M."/>
            <person name="Parker M.S."/>
            <person name="Palenik B."/>
            <person name="Pazour G.J."/>
            <person name="Richardson P.M."/>
            <person name="Rynearson T.A."/>
            <person name="Saito M.A."/>
            <person name="Schwartz D.C."/>
            <person name="Thamatrakoln K."/>
            <person name="Valentin K."/>
            <person name="Vardi A."/>
            <person name="Wilkerson F.P."/>
            <person name="Rokhsar D.S."/>
        </authorList>
    </citation>
    <scope>NUCLEOTIDE SEQUENCE [LARGE SCALE GENOMIC DNA]</scope>
    <source>
        <strain evidence="5 6">CCMP1335</strain>
    </source>
</reference>
<dbReference type="Pfam" id="PF10650">
    <property type="entry name" value="zf-C3H1"/>
    <property type="match status" value="1"/>
</dbReference>
<gene>
    <name evidence="5" type="ORF">THAPSDRAFT_1268</name>
</gene>
<keyword evidence="3" id="KW-0472">Membrane</keyword>
<feature type="transmembrane region" description="Helical" evidence="3">
    <location>
        <begin position="961"/>
        <end position="984"/>
    </location>
</feature>
<keyword evidence="3" id="KW-0812">Transmembrane</keyword>
<keyword evidence="3" id="KW-1133">Transmembrane helix</keyword>
<feature type="compositionally biased region" description="Acidic residues" evidence="2">
    <location>
        <begin position="50"/>
        <end position="62"/>
    </location>
</feature>
<feature type="compositionally biased region" description="Low complexity" evidence="2">
    <location>
        <begin position="66"/>
        <end position="79"/>
    </location>
</feature>
<evidence type="ECO:0000256" key="2">
    <source>
        <dbReference type="SAM" id="MobiDB-lite"/>
    </source>
</evidence>
<evidence type="ECO:0000256" key="1">
    <source>
        <dbReference type="SAM" id="Coils"/>
    </source>
</evidence>
<dbReference type="KEGG" id="tps:THAPSDRAFT_1268"/>
<keyword evidence="6" id="KW-1185">Reference proteome</keyword>
<feature type="domain" description="Putative zinc-finger" evidence="4">
    <location>
        <begin position="440"/>
        <end position="459"/>
    </location>
</feature>